<reference evidence="2" key="1">
    <citation type="journal article" date="2022" name="Nat. Commun.">
        <title>Chromosome evolution and the genetic basis of agronomically important traits in greater yam.</title>
        <authorList>
            <person name="Bredeson J.V."/>
            <person name="Lyons J.B."/>
            <person name="Oniyinde I.O."/>
            <person name="Okereke N.R."/>
            <person name="Kolade O."/>
            <person name="Nnabue I."/>
            <person name="Nwadili C.O."/>
            <person name="Hribova E."/>
            <person name="Parker M."/>
            <person name="Nwogha J."/>
            <person name="Shu S."/>
            <person name="Carlson J."/>
            <person name="Kariba R."/>
            <person name="Muthemba S."/>
            <person name="Knop K."/>
            <person name="Barton G.J."/>
            <person name="Sherwood A.V."/>
            <person name="Lopez-Montes A."/>
            <person name="Asiedu R."/>
            <person name="Jamnadass R."/>
            <person name="Muchugi A."/>
            <person name="Goodstein D."/>
            <person name="Egesi C.N."/>
            <person name="Featherston J."/>
            <person name="Asfaw A."/>
            <person name="Simpson G.G."/>
            <person name="Dolezel J."/>
            <person name="Hendre P.S."/>
            <person name="Van Deynze A."/>
            <person name="Kumar P.L."/>
            <person name="Obidiegwu J.E."/>
            <person name="Bhattacharjee R."/>
            <person name="Rokhsar D.S."/>
        </authorList>
    </citation>
    <scope>NUCLEOTIDE SEQUENCE [LARGE SCALE GENOMIC DNA]</scope>
    <source>
        <strain evidence="2">cv. TDa95/00328</strain>
    </source>
</reference>
<dbReference type="Proteomes" id="UP000827976">
    <property type="component" value="Chromosome 2"/>
</dbReference>
<evidence type="ECO:0000313" key="2">
    <source>
        <dbReference type="Proteomes" id="UP000827976"/>
    </source>
</evidence>
<gene>
    <name evidence="1" type="ORF">IHE45_02G011400</name>
</gene>
<accession>A0ACB7WN01</accession>
<dbReference type="EMBL" id="CM037012">
    <property type="protein sequence ID" value="KAH7689865.1"/>
    <property type="molecule type" value="Genomic_DNA"/>
</dbReference>
<evidence type="ECO:0000313" key="1">
    <source>
        <dbReference type="EMBL" id="KAH7689865.1"/>
    </source>
</evidence>
<proteinExistence type="predicted"/>
<keyword evidence="2" id="KW-1185">Reference proteome</keyword>
<protein>
    <submittedName>
        <fullName evidence="1">Uncharacterized protein</fullName>
    </submittedName>
</protein>
<sequence length="93" mass="10825">MEKLRRSFRLDGRSKSSRLVLESVSLECAAVTGYKRLSQSTRFADEPELQWRSKALRSFCKVFSRKDHSNVKISSFNKKTKEKNKSSWLPDPN</sequence>
<comment type="caution">
    <text evidence="1">The sequence shown here is derived from an EMBL/GenBank/DDBJ whole genome shotgun (WGS) entry which is preliminary data.</text>
</comment>
<organism evidence="1 2">
    <name type="scientific">Dioscorea alata</name>
    <name type="common">Purple yam</name>
    <dbReference type="NCBI Taxonomy" id="55571"/>
    <lineage>
        <taxon>Eukaryota</taxon>
        <taxon>Viridiplantae</taxon>
        <taxon>Streptophyta</taxon>
        <taxon>Embryophyta</taxon>
        <taxon>Tracheophyta</taxon>
        <taxon>Spermatophyta</taxon>
        <taxon>Magnoliopsida</taxon>
        <taxon>Liliopsida</taxon>
        <taxon>Dioscoreales</taxon>
        <taxon>Dioscoreaceae</taxon>
        <taxon>Dioscorea</taxon>
    </lineage>
</organism>
<name>A0ACB7WN01_DIOAL</name>